<proteinExistence type="predicted"/>
<sequence length="217" mass="24988">MTLNRQSFGKHQTNTTMPRYDLRKPTNNTMPTRSYYAYSPEKSRSPSPDINSPMGQALRLRRRLLYGEESDTAIEEQSTTSQDNDDDNNNNNNNNNNTQTWGPVVAMQAITRASARRGFFLNLICLPINMVVWLTIWFACVGTYCFVYLITAALLSDLDVSYGTRDSWWPLDYRPFWARRYSNLPPWTNELPMLIGIFVPCMMLRGAIEGGMLNEFL</sequence>
<dbReference type="EMBL" id="JAUEPO010000001">
    <property type="protein sequence ID" value="KAK3337666.1"/>
    <property type="molecule type" value="Genomic_DNA"/>
</dbReference>
<evidence type="ECO:0000313" key="4">
    <source>
        <dbReference type="Proteomes" id="UP001286456"/>
    </source>
</evidence>
<gene>
    <name evidence="3" type="ORF">B0T19DRAFT_472522</name>
</gene>
<feature type="region of interest" description="Disordered" evidence="1">
    <location>
        <begin position="72"/>
        <end position="100"/>
    </location>
</feature>
<name>A0AAE0MM47_9PEZI</name>
<evidence type="ECO:0000256" key="1">
    <source>
        <dbReference type="SAM" id="MobiDB-lite"/>
    </source>
</evidence>
<accession>A0AAE0MM47</accession>
<feature type="transmembrane region" description="Helical" evidence="2">
    <location>
        <begin position="119"/>
        <end position="150"/>
    </location>
</feature>
<feature type="compositionally biased region" description="Polar residues" evidence="1">
    <location>
        <begin position="1"/>
        <end position="17"/>
    </location>
</feature>
<evidence type="ECO:0000313" key="3">
    <source>
        <dbReference type="EMBL" id="KAK3337666.1"/>
    </source>
</evidence>
<feature type="region of interest" description="Disordered" evidence="1">
    <location>
        <begin position="1"/>
        <end position="54"/>
    </location>
</feature>
<keyword evidence="2" id="KW-0812">Transmembrane</keyword>
<evidence type="ECO:0000256" key="2">
    <source>
        <dbReference type="SAM" id="Phobius"/>
    </source>
</evidence>
<keyword evidence="2" id="KW-0472">Membrane</keyword>
<reference evidence="3" key="2">
    <citation type="submission" date="2023-06" db="EMBL/GenBank/DDBJ databases">
        <authorList>
            <consortium name="Lawrence Berkeley National Laboratory"/>
            <person name="Haridas S."/>
            <person name="Hensen N."/>
            <person name="Bonometti L."/>
            <person name="Westerberg I."/>
            <person name="Brannstrom I.O."/>
            <person name="Guillou S."/>
            <person name="Cros-Aarteil S."/>
            <person name="Calhoun S."/>
            <person name="Kuo A."/>
            <person name="Mondo S."/>
            <person name="Pangilinan J."/>
            <person name="Riley R."/>
            <person name="Labutti K."/>
            <person name="Andreopoulos B."/>
            <person name="Lipzen A."/>
            <person name="Chen C."/>
            <person name="Yanf M."/>
            <person name="Daum C."/>
            <person name="Ng V."/>
            <person name="Clum A."/>
            <person name="Steindorff A."/>
            <person name="Ohm R."/>
            <person name="Martin F."/>
            <person name="Silar P."/>
            <person name="Natvig D."/>
            <person name="Lalanne C."/>
            <person name="Gautier V."/>
            <person name="Ament-Velasquez S.L."/>
            <person name="Kruys A."/>
            <person name="Hutchinson M.I."/>
            <person name="Powell A.J."/>
            <person name="Barry K."/>
            <person name="Miller A.N."/>
            <person name="Grigoriev I.V."/>
            <person name="Debuchy R."/>
            <person name="Gladieux P."/>
            <person name="Thoren M.H."/>
            <person name="Johannesson H."/>
        </authorList>
    </citation>
    <scope>NUCLEOTIDE SEQUENCE</scope>
    <source>
        <strain evidence="3">SMH4131-1</strain>
    </source>
</reference>
<keyword evidence="4" id="KW-1185">Reference proteome</keyword>
<dbReference type="Proteomes" id="UP001286456">
    <property type="component" value="Unassembled WGS sequence"/>
</dbReference>
<protein>
    <submittedName>
        <fullName evidence="3">Uncharacterized protein</fullName>
    </submittedName>
</protein>
<keyword evidence="2" id="KW-1133">Transmembrane helix</keyword>
<comment type="caution">
    <text evidence="3">The sequence shown here is derived from an EMBL/GenBank/DDBJ whole genome shotgun (WGS) entry which is preliminary data.</text>
</comment>
<feature type="compositionally biased region" description="Polar residues" evidence="1">
    <location>
        <begin position="45"/>
        <end position="54"/>
    </location>
</feature>
<organism evidence="3 4">
    <name type="scientific">Cercophora scortea</name>
    <dbReference type="NCBI Taxonomy" id="314031"/>
    <lineage>
        <taxon>Eukaryota</taxon>
        <taxon>Fungi</taxon>
        <taxon>Dikarya</taxon>
        <taxon>Ascomycota</taxon>
        <taxon>Pezizomycotina</taxon>
        <taxon>Sordariomycetes</taxon>
        <taxon>Sordariomycetidae</taxon>
        <taxon>Sordariales</taxon>
        <taxon>Lasiosphaeriaceae</taxon>
        <taxon>Cercophora</taxon>
    </lineage>
</organism>
<reference evidence="3" key="1">
    <citation type="journal article" date="2023" name="Mol. Phylogenet. Evol.">
        <title>Genome-scale phylogeny and comparative genomics of the fungal order Sordariales.</title>
        <authorList>
            <person name="Hensen N."/>
            <person name="Bonometti L."/>
            <person name="Westerberg I."/>
            <person name="Brannstrom I.O."/>
            <person name="Guillou S."/>
            <person name="Cros-Aarteil S."/>
            <person name="Calhoun S."/>
            <person name="Haridas S."/>
            <person name="Kuo A."/>
            <person name="Mondo S."/>
            <person name="Pangilinan J."/>
            <person name="Riley R."/>
            <person name="LaButti K."/>
            <person name="Andreopoulos B."/>
            <person name="Lipzen A."/>
            <person name="Chen C."/>
            <person name="Yan M."/>
            <person name="Daum C."/>
            <person name="Ng V."/>
            <person name="Clum A."/>
            <person name="Steindorff A."/>
            <person name="Ohm R.A."/>
            <person name="Martin F."/>
            <person name="Silar P."/>
            <person name="Natvig D.O."/>
            <person name="Lalanne C."/>
            <person name="Gautier V."/>
            <person name="Ament-Velasquez S.L."/>
            <person name="Kruys A."/>
            <person name="Hutchinson M.I."/>
            <person name="Powell A.J."/>
            <person name="Barry K."/>
            <person name="Miller A.N."/>
            <person name="Grigoriev I.V."/>
            <person name="Debuchy R."/>
            <person name="Gladieux P."/>
            <person name="Hiltunen Thoren M."/>
            <person name="Johannesson H."/>
        </authorList>
    </citation>
    <scope>NUCLEOTIDE SEQUENCE</scope>
    <source>
        <strain evidence="3">SMH4131-1</strain>
    </source>
</reference>
<dbReference type="AlphaFoldDB" id="A0AAE0MM47"/>